<evidence type="ECO:0000256" key="1">
    <source>
        <dbReference type="ARBA" id="ARBA00023172"/>
    </source>
</evidence>
<dbReference type="AlphaFoldDB" id="A0A6J4KCX6"/>
<dbReference type="GO" id="GO:0006310">
    <property type="term" value="P:DNA recombination"/>
    <property type="evidence" value="ECO:0007669"/>
    <property type="project" value="UniProtKB-KW"/>
</dbReference>
<dbReference type="EMBL" id="CADCTR010001564">
    <property type="protein sequence ID" value="CAA9301488.1"/>
    <property type="molecule type" value="Genomic_DNA"/>
</dbReference>
<accession>A0A6J4KCX6</accession>
<dbReference type="SUPFAM" id="SSF56349">
    <property type="entry name" value="DNA breaking-rejoining enzymes"/>
    <property type="match status" value="1"/>
</dbReference>
<organism evidence="3">
    <name type="scientific">uncultured Chloroflexia bacterium</name>
    <dbReference type="NCBI Taxonomy" id="1672391"/>
    <lineage>
        <taxon>Bacteria</taxon>
        <taxon>Bacillati</taxon>
        <taxon>Chloroflexota</taxon>
        <taxon>Chloroflexia</taxon>
        <taxon>environmental samples</taxon>
    </lineage>
</organism>
<dbReference type="InterPro" id="IPR002104">
    <property type="entry name" value="Integrase_catalytic"/>
</dbReference>
<dbReference type="InterPro" id="IPR050090">
    <property type="entry name" value="Tyrosine_recombinase_XerCD"/>
</dbReference>
<name>A0A6J4KCX6_9CHLR</name>
<dbReference type="GO" id="GO:0015074">
    <property type="term" value="P:DNA integration"/>
    <property type="evidence" value="ECO:0007669"/>
    <property type="project" value="InterPro"/>
</dbReference>
<dbReference type="Gene3D" id="1.10.443.10">
    <property type="entry name" value="Intergrase catalytic core"/>
    <property type="match status" value="1"/>
</dbReference>
<evidence type="ECO:0000313" key="3">
    <source>
        <dbReference type="EMBL" id="CAA9301488.1"/>
    </source>
</evidence>
<evidence type="ECO:0000259" key="2">
    <source>
        <dbReference type="PROSITE" id="PS51898"/>
    </source>
</evidence>
<dbReference type="GO" id="GO:0003677">
    <property type="term" value="F:DNA binding"/>
    <property type="evidence" value="ECO:0007669"/>
    <property type="project" value="InterPro"/>
</dbReference>
<dbReference type="PROSITE" id="PS51898">
    <property type="entry name" value="TYR_RECOMBINASE"/>
    <property type="match status" value="1"/>
</dbReference>
<protein>
    <recommendedName>
        <fullName evidence="2">Tyr recombinase domain-containing protein</fullName>
    </recommendedName>
</protein>
<dbReference type="CDD" id="cd00397">
    <property type="entry name" value="DNA_BRE_C"/>
    <property type="match status" value="1"/>
</dbReference>
<dbReference type="InterPro" id="IPR013762">
    <property type="entry name" value="Integrase-like_cat_sf"/>
</dbReference>
<gene>
    <name evidence="3" type="ORF">AVDCRST_MAG93-4634</name>
</gene>
<proteinExistence type="predicted"/>
<feature type="non-terminal residue" evidence="3">
    <location>
        <position position="159"/>
    </location>
</feature>
<feature type="domain" description="Tyr recombinase" evidence="2">
    <location>
        <begin position="12"/>
        <end position="159"/>
    </location>
</feature>
<dbReference type="InterPro" id="IPR011010">
    <property type="entry name" value="DNA_brk_join_enz"/>
</dbReference>
<dbReference type="PANTHER" id="PTHR30349:SF81">
    <property type="entry name" value="TYROSINE RECOMBINASE XERC"/>
    <property type="match status" value="1"/>
</dbReference>
<keyword evidence="1" id="KW-0233">DNA recombination</keyword>
<reference evidence="3" key="1">
    <citation type="submission" date="2020-02" db="EMBL/GenBank/DDBJ databases">
        <authorList>
            <person name="Meier V. D."/>
        </authorList>
    </citation>
    <scope>NUCLEOTIDE SEQUENCE</scope>
    <source>
        <strain evidence="3">AVDCRST_MAG93</strain>
    </source>
</reference>
<sequence length="159" mass="17694">MRAAVDKTPSWEKRDAYTQTEVHWLERTSESHTLYIVLLGAHAGLRVSEMTALRWEDIDLSNGTLKVVAGKGGKTARVNLSSTLVETLEHVPLEQRTGYLLPARSRIAVYKRLEAACRTAKVKFKGVHALRHAAGTRLRDETGDLALVADHLRHSSLDT</sequence>
<dbReference type="Pfam" id="PF00589">
    <property type="entry name" value="Phage_integrase"/>
    <property type="match status" value="1"/>
</dbReference>
<dbReference type="PANTHER" id="PTHR30349">
    <property type="entry name" value="PHAGE INTEGRASE-RELATED"/>
    <property type="match status" value="1"/>
</dbReference>